<dbReference type="RefSeq" id="XP_045365832.1">
    <property type="nucleotide sequence ID" value="XM_045509876.1"/>
</dbReference>
<feature type="region of interest" description="Disordered" evidence="1">
    <location>
        <begin position="255"/>
        <end position="274"/>
    </location>
</feature>
<protein>
    <submittedName>
        <fullName evidence="2">Uncharacterized protein LOC123614322</fullName>
    </submittedName>
</protein>
<sequence>MLAPHFPQCVTTCGALGTACLQSGPEVPREQQLKGGVKEGRGGLPGGRGLRASKEGMHRALTAGAPVRSSLLPSCPQFHSPKGLRCGVPSAGPRRPGGRPEGGQTPKPAGSLSMEGAWFGPRSLYLSFFLPRKHFHAKHESPSNHSRGLSLSGGSRAIHSILQQENPGGLPADPLLSSRTTSLSLPEACDSPGPWGQPFPLTRLLVAFLAAQPLASAQPRAVGPACSAAHPSHHDPKRLAPSSRGRNICFQLWRQTGRTRPPAPKSRLDEPSPLVWSPPPGHLCEARLNTLPQCLGEVPSQPCPLRLVD</sequence>
<organism evidence="2">
    <name type="scientific">Camelus bactrianus</name>
    <name type="common">Bactrian camel</name>
    <dbReference type="NCBI Taxonomy" id="9837"/>
    <lineage>
        <taxon>Eukaryota</taxon>
        <taxon>Metazoa</taxon>
        <taxon>Chordata</taxon>
        <taxon>Craniata</taxon>
        <taxon>Vertebrata</taxon>
        <taxon>Euteleostomi</taxon>
        <taxon>Mammalia</taxon>
        <taxon>Eutheria</taxon>
        <taxon>Laurasiatheria</taxon>
        <taxon>Artiodactyla</taxon>
        <taxon>Tylopoda</taxon>
        <taxon>Camelidae</taxon>
        <taxon>Camelus</taxon>
    </lineage>
</organism>
<dbReference type="AlphaFoldDB" id="A0A9W3FSC6"/>
<reference evidence="2" key="1">
    <citation type="submission" date="2025-08" db="UniProtKB">
        <authorList>
            <consortium name="RefSeq"/>
        </authorList>
    </citation>
    <scope>IDENTIFICATION</scope>
    <source>
        <tissue evidence="2">Blood</tissue>
    </source>
</reference>
<feature type="compositionally biased region" description="Basic and acidic residues" evidence="1">
    <location>
        <begin position="27"/>
        <end position="41"/>
    </location>
</feature>
<name>A0A9W3FSC6_CAMBA</name>
<evidence type="ECO:0000313" key="2">
    <source>
        <dbReference type="RefSeq" id="XP_045365832.1"/>
    </source>
</evidence>
<gene>
    <name evidence="2" type="primary">LOC123614322</name>
</gene>
<feature type="region of interest" description="Disordered" evidence="1">
    <location>
        <begin position="82"/>
        <end position="111"/>
    </location>
</feature>
<feature type="region of interest" description="Disordered" evidence="1">
    <location>
        <begin position="27"/>
        <end position="52"/>
    </location>
</feature>
<proteinExistence type="predicted"/>
<evidence type="ECO:0000256" key="1">
    <source>
        <dbReference type="SAM" id="MobiDB-lite"/>
    </source>
</evidence>
<accession>A0A9W3FSC6</accession>